<dbReference type="AlphaFoldDB" id="A0A6B0UUX4"/>
<reference evidence="2" key="1">
    <citation type="submission" date="2019-12" db="EMBL/GenBank/DDBJ databases">
        <title>An insight into the sialome of adult female Ixodes ricinus ticks feeding for 6 days.</title>
        <authorList>
            <person name="Perner J."/>
            <person name="Ribeiro J.M.C."/>
        </authorList>
    </citation>
    <scope>NUCLEOTIDE SEQUENCE</scope>
    <source>
        <strain evidence="2">Semi-engorged</strain>
        <tissue evidence="2">Salivary glands</tissue>
    </source>
</reference>
<feature type="region of interest" description="Disordered" evidence="1">
    <location>
        <begin position="24"/>
        <end position="64"/>
    </location>
</feature>
<feature type="compositionally biased region" description="Low complexity" evidence="1">
    <location>
        <begin position="28"/>
        <end position="45"/>
    </location>
</feature>
<dbReference type="EMBL" id="GIFC01011540">
    <property type="protein sequence ID" value="MXU93623.1"/>
    <property type="molecule type" value="Transcribed_RNA"/>
</dbReference>
<accession>A0A6B0UUX4</accession>
<evidence type="ECO:0000313" key="2">
    <source>
        <dbReference type="EMBL" id="MXU93623.1"/>
    </source>
</evidence>
<sequence length="149" mass="15820">MLKFMAWLPKVMFSLRKTSACGERQLWPGSGSSSSRSCAPRSAGPNSTSSQVPTTLRDGDLSGGVSGGVLRGIAQAHTRHRTHTSSRAAIPSSLQQQLYLEMQQYANLGACILRASALAGTSAVHPVLRNSPRHLSPRLTLALLALTTP</sequence>
<organism evidence="2">
    <name type="scientific">Ixodes ricinus</name>
    <name type="common">Common tick</name>
    <name type="synonym">Acarus ricinus</name>
    <dbReference type="NCBI Taxonomy" id="34613"/>
    <lineage>
        <taxon>Eukaryota</taxon>
        <taxon>Metazoa</taxon>
        <taxon>Ecdysozoa</taxon>
        <taxon>Arthropoda</taxon>
        <taxon>Chelicerata</taxon>
        <taxon>Arachnida</taxon>
        <taxon>Acari</taxon>
        <taxon>Parasitiformes</taxon>
        <taxon>Ixodida</taxon>
        <taxon>Ixodoidea</taxon>
        <taxon>Ixodidae</taxon>
        <taxon>Ixodinae</taxon>
        <taxon>Ixodes</taxon>
    </lineage>
</organism>
<evidence type="ECO:0000256" key="1">
    <source>
        <dbReference type="SAM" id="MobiDB-lite"/>
    </source>
</evidence>
<proteinExistence type="predicted"/>
<name>A0A6B0UUX4_IXORI</name>
<protein>
    <submittedName>
        <fullName evidence="2">Putative secreted protein</fullName>
    </submittedName>
</protein>